<organism evidence="1 2">
    <name type="scientific">Pseudozyma hubeiensis (strain SY62)</name>
    <name type="common">Yeast</name>
    <dbReference type="NCBI Taxonomy" id="1305764"/>
    <lineage>
        <taxon>Eukaryota</taxon>
        <taxon>Fungi</taxon>
        <taxon>Dikarya</taxon>
        <taxon>Basidiomycota</taxon>
        <taxon>Ustilaginomycotina</taxon>
        <taxon>Ustilaginomycetes</taxon>
        <taxon>Ustilaginales</taxon>
        <taxon>Ustilaginaceae</taxon>
        <taxon>Pseudozyma</taxon>
    </lineage>
</organism>
<dbReference type="EMBL" id="DF238805">
    <property type="protein sequence ID" value="GAC96588.1"/>
    <property type="molecule type" value="Genomic_DNA"/>
</dbReference>
<accession>R9P571</accession>
<dbReference type="AlphaFoldDB" id="R9P571"/>
<dbReference type="Proteomes" id="UP000014071">
    <property type="component" value="Unassembled WGS sequence"/>
</dbReference>
<evidence type="ECO:0000313" key="2">
    <source>
        <dbReference type="Proteomes" id="UP000014071"/>
    </source>
</evidence>
<dbReference type="STRING" id="1305764.R9P571"/>
<dbReference type="OrthoDB" id="2552052at2759"/>
<dbReference type="GeneID" id="24109454"/>
<name>R9P571_PSEHS</name>
<keyword evidence="2" id="KW-1185">Reference proteome</keyword>
<proteinExistence type="predicted"/>
<protein>
    <submittedName>
        <fullName evidence="1">Condensin complex component SMC4</fullName>
    </submittedName>
</protein>
<dbReference type="eggNOG" id="ENOG502R2XU">
    <property type="taxonomic scope" value="Eukaryota"/>
</dbReference>
<evidence type="ECO:0000313" key="1">
    <source>
        <dbReference type="EMBL" id="GAC96588.1"/>
    </source>
</evidence>
<sequence length="144" mass="15551">MLIAALLLSSVAQAHPLLHVPHTQGGRSRATEKLVVRQADEIANAGGRYKAIGTLEDKVNIALGVAAGLVTVVASGLAGMRVIEHLACENVAKQERTMQKSWDEMHPDGFTPAGDQMRPASFDCSAQERKFKPLKSYLGAPNWY</sequence>
<gene>
    <name evidence="1" type="ORF">PHSY_004170</name>
</gene>
<dbReference type="RefSeq" id="XP_012190175.1">
    <property type="nucleotide sequence ID" value="XM_012334785.1"/>
</dbReference>
<dbReference type="HOGENOM" id="CLU_1741766_0_0_1"/>
<reference evidence="2" key="1">
    <citation type="journal article" date="2013" name="Genome Announc.">
        <title>Draft genome sequence of the basidiomycetous yeast-like fungus Pseudozyma hubeiensis SY62, which produces an abundant amount of the biosurfactant mannosylerythritol lipids.</title>
        <authorList>
            <person name="Konishi M."/>
            <person name="Hatada Y."/>
            <person name="Horiuchi J."/>
        </authorList>
    </citation>
    <scope>NUCLEOTIDE SEQUENCE [LARGE SCALE GENOMIC DNA]</scope>
    <source>
        <strain evidence="2">SY62</strain>
    </source>
</reference>